<dbReference type="AlphaFoldDB" id="A0A7U7ENL6"/>
<gene>
    <name evidence="2" type="ORF">PSEWESI4_02593</name>
</gene>
<keyword evidence="1" id="KW-0812">Transmembrane</keyword>
<keyword evidence="3" id="KW-1185">Reference proteome</keyword>
<dbReference type="Proteomes" id="UP000583387">
    <property type="component" value="Unassembled WGS sequence"/>
</dbReference>
<protein>
    <submittedName>
        <fullName evidence="2">Uncharacterized protein</fullName>
    </submittedName>
</protein>
<dbReference type="RefSeq" id="WP_187671627.1">
    <property type="nucleotide sequence ID" value="NZ_CAJFCI010000052.1"/>
</dbReference>
<evidence type="ECO:0000313" key="2">
    <source>
        <dbReference type="EMBL" id="CAD5108308.1"/>
    </source>
</evidence>
<sequence length="217" mass="23010">MSRWQQGVTLISMMVGLLISLLVILVMMTSFRTLISISAEASRGAFQDGELATALTALQMDIQGAGYGLDATVSPALVKSPISLPEHGSEEALLWRFKDGGALTCAGVVERADTDPDSSQPMRVVSRLLANDCSETAGLASFEWVLGEDLLRFKNQTARQLRITLDEEACSPFGALGESENHPIVILSAPSSTQHAGASAAPVSYSICLLNIPVSDS</sequence>
<proteinExistence type="predicted"/>
<keyword evidence="1" id="KW-1133">Transmembrane helix</keyword>
<keyword evidence="1" id="KW-0472">Membrane</keyword>
<name>A0A7U7ENL6_9GAMM</name>
<evidence type="ECO:0000256" key="1">
    <source>
        <dbReference type="SAM" id="Phobius"/>
    </source>
</evidence>
<organism evidence="2 3">
    <name type="scientific">Zestomonas carbonaria</name>
    <dbReference type="NCBI Taxonomy" id="2762745"/>
    <lineage>
        <taxon>Bacteria</taxon>
        <taxon>Pseudomonadati</taxon>
        <taxon>Pseudomonadota</taxon>
        <taxon>Gammaproteobacteria</taxon>
        <taxon>Pseudomonadales</taxon>
        <taxon>Pseudomonadaceae</taxon>
        <taxon>Zestomonas</taxon>
    </lineage>
</organism>
<accession>A0A7U7ENL6</accession>
<dbReference type="EMBL" id="CAJFCI010000052">
    <property type="protein sequence ID" value="CAD5108308.1"/>
    <property type="molecule type" value="Genomic_DNA"/>
</dbReference>
<comment type="caution">
    <text evidence="2">The sequence shown here is derived from an EMBL/GenBank/DDBJ whole genome shotgun (WGS) entry which is preliminary data.</text>
</comment>
<evidence type="ECO:0000313" key="3">
    <source>
        <dbReference type="Proteomes" id="UP000583387"/>
    </source>
</evidence>
<feature type="transmembrane region" description="Helical" evidence="1">
    <location>
        <begin position="7"/>
        <end position="28"/>
    </location>
</feature>
<reference evidence="2 3" key="1">
    <citation type="submission" date="2020-08" db="EMBL/GenBank/DDBJ databases">
        <authorList>
            <person name="Criscuolo A."/>
        </authorList>
    </citation>
    <scope>NUCLEOTIDE SEQUENCE [LARGE SCALE GENOMIC DNA]</scope>
    <source>
        <strain evidence="2">CIP111764</strain>
    </source>
</reference>